<evidence type="ECO:0000259" key="4">
    <source>
        <dbReference type="PROSITE" id="PS50949"/>
    </source>
</evidence>
<dbReference type="GO" id="GO:0003677">
    <property type="term" value="F:DNA binding"/>
    <property type="evidence" value="ECO:0007669"/>
    <property type="project" value="UniProtKB-KW"/>
</dbReference>
<dbReference type="Gene3D" id="1.20.120.530">
    <property type="entry name" value="GntR ligand-binding domain-like"/>
    <property type="match status" value="1"/>
</dbReference>
<dbReference type="InterPro" id="IPR036388">
    <property type="entry name" value="WH-like_DNA-bd_sf"/>
</dbReference>
<dbReference type="Pfam" id="PF00392">
    <property type="entry name" value="GntR"/>
    <property type="match status" value="1"/>
</dbReference>
<dbReference type="SMART" id="SM00895">
    <property type="entry name" value="FCD"/>
    <property type="match status" value="1"/>
</dbReference>
<reference evidence="5" key="1">
    <citation type="submission" date="2021-10" db="EMBL/GenBank/DDBJ databases">
        <title>Anaerobic single-cell dispensing facilitates the cultivation of human gut bacteria.</title>
        <authorList>
            <person name="Afrizal A."/>
        </authorList>
    </citation>
    <scope>NUCLEOTIDE SEQUENCE</scope>
    <source>
        <strain evidence="5">CLA-AA-H274</strain>
    </source>
</reference>
<dbReference type="EMBL" id="JAJEPU010000035">
    <property type="protein sequence ID" value="MCC2165411.1"/>
    <property type="molecule type" value="Genomic_DNA"/>
</dbReference>
<proteinExistence type="predicted"/>
<keyword evidence="2" id="KW-0238">DNA-binding</keyword>
<sequence>MTDFSNFDRKTLAYETLKRQILTGKLLPGTLISEKSLAEQLEISRTPVHEAVQELVREKLLNVMPRRGTLVSPVSLEDIRQLYELRRILEPQLLILSLPNLNRTELLASRDYYQHCASTPGIENSESDHDADFHLFLSGGCRNSYAMKILKQLMEQTLRIRSLSNIWDESRYLHACEEHIAIADALLDNNLDGACQAMNLHLNNSEEGYRRMLSETRTKEEEVKWLWQ</sequence>
<dbReference type="SMART" id="SM00345">
    <property type="entry name" value="HTH_GNTR"/>
    <property type="match status" value="1"/>
</dbReference>
<name>A0AAE3APK0_9FIRM</name>
<dbReference type="SUPFAM" id="SSF46785">
    <property type="entry name" value="Winged helix' DNA-binding domain"/>
    <property type="match status" value="1"/>
</dbReference>
<accession>A0AAE3APK0</accession>
<dbReference type="Proteomes" id="UP001198962">
    <property type="component" value="Unassembled WGS sequence"/>
</dbReference>
<dbReference type="SUPFAM" id="SSF48008">
    <property type="entry name" value="GntR ligand-binding domain-like"/>
    <property type="match status" value="1"/>
</dbReference>
<dbReference type="Pfam" id="PF07729">
    <property type="entry name" value="FCD"/>
    <property type="match status" value="1"/>
</dbReference>
<evidence type="ECO:0000256" key="1">
    <source>
        <dbReference type="ARBA" id="ARBA00023015"/>
    </source>
</evidence>
<dbReference type="InterPro" id="IPR000524">
    <property type="entry name" value="Tscrpt_reg_HTH_GntR"/>
</dbReference>
<evidence type="ECO:0000256" key="3">
    <source>
        <dbReference type="ARBA" id="ARBA00023163"/>
    </source>
</evidence>
<organism evidence="5 6">
    <name type="scientific">Brotaphodocola catenula</name>
    <dbReference type="NCBI Taxonomy" id="2885361"/>
    <lineage>
        <taxon>Bacteria</taxon>
        <taxon>Bacillati</taxon>
        <taxon>Bacillota</taxon>
        <taxon>Clostridia</taxon>
        <taxon>Lachnospirales</taxon>
        <taxon>Lachnospiraceae</taxon>
        <taxon>Brotaphodocola</taxon>
    </lineage>
</organism>
<keyword evidence="3" id="KW-0804">Transcription</keyword>
<evidence type="ECO:0000313" key="5">
    <source>
        <dbReference type="EMBL" id="MCC2165411.1"/>
    </source>
</evidence>
<dbReference type="PRINTS" id="PR00035">
    <property type="entry name" value="HTHGNTR"/>
</dbReference>
<gene>
    <name evidence="5" type="ORF">LKD32_11120</name>
</gene>
<keyword evidence="1" id="KW-0805">Transcription regulation</keyword>
<dbReference type="PANTHER" id="PTHR43537">
    <property type="entry name" value="TRANSCRIPTIONAL REGULATOR, GNTR FAMILY"/>
    <property type="match status" value="1"/>
</dbReference>
<dbReference type="PROSITE" id="PS50949">
    <property type="entry name" value="HTH_GNTR"/>
    <property type="match status" value="1"/>
</dbReference>
<dbReference type="Gene3D" id="1.10.10.10">
    <property type="entry name" value="Winged helix-like DNA-binding domain superfamily/Winged helix DNA-binding domain"/>
    <property type="match status" value="1"/>
</dbReference>
<keyword evidence="6" id="KW-1185">Reference proteome</keyword>
<evidence type="ECO:0000256" key="2">
    <source>
        <dbReference type="ARBA" id="ARBA00023125"/>
    </source>
</evidence>
<dbReference type="PANTHER" id="PTHR43537:SF51">
    <property type="entry name" value="HTH-TYPE TRANSCRIPTIONAL REGULATOR LGOR-RELATED"/>
    <property type="match status" value="1"/>
</dbReference>
<dbReference type="InterPro" id="IPR036390">
    <property type="entry name" value="WH_DNA-bd_sf"/>
</dbReference>
<dbReference type="GO" id="GO:0003700">
    <property type="term" value="F:DNA-binding transcription factor activity"/>
    <property type="evidence" value="ECO:0007669"/>
    <property type="project" value="InterPro"/>
</dbReference>
<dbReference type="InterPro" id="IPR011711">
    <property type="entry name" value="GntR_C"/>
</dbReference>
<dbReference type="AlphaFoldDB" id="A0AAE3APK0"/>
<dbReference type="RefSeq" id="WP_308451725.1">
    <property type="nucleotide sequence ID" value="NZ_JAJEPU010000035.1"/>
</dbReference>
<comment type="caution">
    <text evidence="5">The sequence shown here is derived from an EMBL/GenBank/DDBJ whole genome shotgun (WGS) entry which is preliminary data.</text>
</comment>
<dbReference type="CDD" id="cd07377">
    <property type="entry name" value="WHTH_GntR"/>
    <property type="match status" value="1"/>
</dbReference>
<dbReference type="InterPro" id="IPR008920">
    <property type="entry name" value="TF_FadR/GntR_C"/>
</dbReference>
<evidence type="ECO:0000313" key="6">
    <source>
        <dbReference type="Proteomes" id="UP001198962"/>
    </source>
</evidence>
<feature type="domain" description="HTH gntR-type" evidence="4">
    <location>
        <begin position="7"/>
        <end position="74"/>
    </location>
</feature>
<protein>
    <submittedName>
        <fullName evidence="5">GntR family transcriptional regulator</fullName>
    </submittedName>
</protein>